<accession>A5WF12</accession>
<dbReference type="Pfam" id="PF21939">
    <property type="entry name" value="Gp10_C"/>
    <property type="match status" value="1"/>
</dbReference>
<dbReference type="AlphaFoldDB" id="A5WF12"/>
<organism evidence="3">
    <name type="scientific">Psychrobacter sp. (strain PRwf-1)</name>
    <dbReference type="NCBI Taxonomy" id="349106"/>
    <lineage>
        <taxon>Bacteria</taxon>
        <taxon>Pseudomonadati</taxon>
        <taxon>Pseudomonadota</taxon>
        <taxon>Gammaproteobacteria</taxon>
        <taxon>Moraxellales</taxon>
        <taxon>Moraxellaceae</taxon>
        <taxon>Psychrobacter</taxon>
    </lineage>
</organism>
<gene>
    <name evidence="3" type="ordered locus">PsycPRwf_1308</name>
</gene>
<dbReference type="STRING" id="349106.PsycPRwf_1308"/>
<protein>
    <recommendedName>
        <fullName evidence="2">Baseplate structural protein Gp10 C-terminal domain-containing protein</fullName>
    </recommendedName>
</protein>
<feature type="domain" description="Baseplate structural protein Gp10 C-terminal" evidence="2">
    <location>
        <begin position="312"/>
        <end position="442"/>
    </location>
</feature>
<sequence length="443" mass="47764">MANKPNPIIFKITDAGRLAVLDAQKQGISLSLKTLVAGTSKYVPTGKETRIRTEAMRSDIVTSGIEKDSKSLRFSVSLNSIQSRVIHEIGLLTSDNTLFAVAASNTPLFTVYANVTFVGSFGLSLGEIDVENITVSTDPDAAIVVKMMEDHVGAANPHPQYINNDKFSQLDKKVDKLGQNINTASGDLSKHIAAANPHPQYTLKTVHDAHVKLHDALKKLVDTHAGTLTQHGGQLTQHSKDITKVSTDLSNHTKAADPHTQYAKKTDLSGHTSAAHPHSQYLRESDLAGMKKQIEQLQQQLVAAQSKVTELPIGSIYTTTNNYKSSAEVKAALGYGTWARFAEGKTLVGISTKAADPAWTKTLKSSFGAYEHKLVAEEMPSTALKVREAGYHGARRHGGGGTGYASGAQGKMIPLPTSETGWKDKPHNNVQPSIVVAYWLRTA</sequence>
<name>A5WF12_PSYWF</name>
<dbReference type="HOGENOM" id="CLU_618017_0_0_6"/>
<proteinExistence type="predicted"/>
<dbReference type="eggNOG" id="COG5301">
    <property type="taxonomic scope" value="Bacteria"/>
</dbReference>
<reference evidence="3" key="1">
    <citation type="submission" date="2007-05" db="EMBL/GenBank/DDBJ databases">
        <title>Complete sequence of chromosome of Psychrobacter sp. PRwf-1.</title>
        <authorList>
            <consortium name="US DOE Joint Genome Institute"/>
            <person name="Copeland A."/>
            <person name="Lucas S."/>
            <person name="Lapidus A."/>
            <person name="Barry K."/>
            <person name="Detter J.C."/>
            <person name="Glavina del Rio T."/>
            <person name="Hammon N."/>
            <person name="Israni S."/>
            <person name="Dalin E."/>
            <person name="Tice H."/>
            <person name="Pitluck S."/>
            <person name="Chain P."/>
            <person name="Malfatti S."/>
            <person name="Shin M."/>
            <person name="Vergez L."/>
            <person name="Schmutz J."/>
            <person name="Larimer F."/>
            <person name="Land M."/>
            <person name="Hauser L."/>
            <person name="Kyrpides N."/>
            <person name="Kim E."/>
            <person name="Tiedje J."/>
            <person name="Richardson P."/>
        </authorList>
    </citation>
    <scope>NUCLEOTIDE SEQUENCE [LARGE SCALE GENOMIC DNA]</scope>
    <source>
        <strain evidence="3">PRwf-1</strain>
    </source>
</reference>
<evidence type="ECO:0000256" key="1">
    <source>
        <dbReference type="SAM" id="MobiDB-lite"/>
    </source>
</evidence>
<evidence type="ECO:0000259" key="2">
    <source>
        <dbReference type="Pfam" id="PF21939"/>
    </source>
</evidence>
<dbReference type="InterPro" id="IPR053827">
    <property type="entry name" value="Gp10_C"/>
</dbReference>
<dbReference type="KEGG" id="prw:PsycPRwf_1308"/>
<dbReference type="EMBL" id="CP000713">
    <property type="protein sequence ID" value="ABQ94253.1"/>
    <property type="molecule type" value="Genomic_DNA"/>
</dbReference>
<feature type="region of interest" description="Disordered" evidence="1">
    <location>
        <begin position="249"/>
        <end position="280"/>
    </location>
</feature>
<evidence type="ECO:0000313" key="3">
    <source>
        <dbReference type="EMBL" id="ABQ94253.1"/>
    </source>
</evidence>